<keyword evidence="2" id="KW-1185">Reference proteome</keyword>
<dbReference type="Proteomes" id="UP000593567">
    <property type="component" value="Unassembled WGS sequence"/>
</dbReference>
<comment type="caution">
    <text evidence="1">The sequence shown here is derived from an EMBL/GenBank/DDBJ whole genome shotgun (WGS) entry which is preliminary data.</text>
</comment>
<organism evidence="1 2">
    <name type="scientific">Bugula neritina</name>
    <name type="common">Brown bryozoan</name>
    <name type="synonym">Sertularia neritina</name>
    <dbReference type="NCBI Taxonomy" id="10212"/>
    <lineage>
        <taxon>Eukaryota</taxon>
        <taxon>Metazoa</taxon>
        <taxon>Spiralia</taxon>
        <taxon>Lophotrochozoa</taxon>
        <taxon>Bryozoa</taxon>
        <taxon>Gymnolaemata</taxon>
        <taxon>Cheilostomatida</taxon>
        <taxon>Flustrina</taxon>
        <taxon>Buguloidea</taxon>
        <taxon>Bugulidae</taxon>
        <taxon>Bugula</taxon>
    </lineage>
</organism>
<accession>A0A7J7JIS2</accession>
<evidence type="ECO:0000313" key="1">
    <source>
        <dbReference type="EMBL" id="KAF6026222.1"/>
    </source>
</evidence>
<gene>
    <name evidence="1" type="ORF">EB796_015467</name>
</gene>
<reference evidence="1" key="1">
    <citation type="submission" date="2020-06" db="EMBL/GenBank/DDBJ databases">
        <title>Draft genome of Bugula neritina, a colonial animal packing powerful symbionts and potential medicines.</title>
        <authorList>
            <person name="Rayko M."/>
        </authorList>
    </citation>
    <scope>NUCLEOTIDE SEQUENCE [LARGE SCALE GENOMIC DNA]</scope>
    <source>
        <strain evidence="1">Kwan_BN1</strain>
    </source>
</reference>
<dbReference type="AlphaFoldDB" id="A0A7J7JIS2"/>
<proteinExistence type="predicted"/>
<dbReference type="EMBL" id="VXIV02002320">
    <property type="protein sequence ID" value="KAF6026222.1"/>
    <property type="molecule type" value="Genomic_DNA"/>
</dbReference>
<protein>
    <submittedName>
        <fullName evidence="1">Uncharacterized protein</fullName>
    </submittedName>
</protein>
<sequence length="143" mass="15601">MFRNGHHGLELDGLAGANGAVVQQLVVQEVDLAAYNTAGLKPAQLPGIKPRVALSGPALTLLTEEAEINTQLHLQDPISQDQLLVVDTELGEGVNLQVTSTSDKDHTTITLELFRRLDNSILSADANFTFLMMCNTYIQFRNK</sequence>
<name>A0A7J7JIS2_BUGNE</name>
<evidence type="ECO:0000313" key="2">
    <source>
        <dbReference type="Proteomes" id="UP000593567"/>
    </source>
</evidence>